<evidence type="ECO:0000313" key="5">
    <source>
        <dbReference type="Proteomes" id="UP000574369"/>
    </source>
</evidence>
<gene>
    <name evidence="4" type="ORF">FHS28_002300</name>
</gene>
<evidence type="ECO:0000313" key="4">
    <source>
        <dbReference type="EMBL" id="MBB3194904.1"/>
    </source>
</evidence>
<dbReference type="Pfam" id="PF00990">
    <property type="entry name" value="GGDEF"/>
    <property type="match status" value="1"/>
</dbReference>
<dbReference type="PANTHER" id="PTHR45138:SF9">
    <property type="entry name" value="DIGUANYLATE CYCLASE DGCM-RELATED"/>
    <property type="match status" value="1"/>
</dbReference>
<dbReference type="NCBIfam" id="TIGR00254">
    <property type="entry name" value="GGDEF"/>
    <property type="match status" value="1"/>
</dbReference>
<dbReference type="InterPro" id="IPR000160">
    <property type="entry name" value="GGDEF_dom"/>
</dbReference>
<dbReference type="Pfam" id="PF13424">
    <property type="entry name" value="TPR_12"/>
    <property type="match status" value="2"/>
</dbReference>
<sequence>MRDSLTALADLADDAPLSDWLDRARQAQRDARLDEGLQLADRIWARAEAEGYIVEQAEAGKLRSYFLLRQGDLAGMLAAGQRALHLLRPLGPSVSLCELLRWMSLAACELGDYEQGLACAHECLRQAADLGDARLRAVALNGLGACFERMGDPWQAERLMGEAASLVRDSATPFERVVTLTNQCTVALGAYHLQRDADTPEPAARTLERALELARQARPFSLELGDLYGIALTASNFGEVLLLMGRLEEAEPLLQESLDHSTRAGFRLLAWRVRCTLAELLLMRGEAAEAWQRLQDLMAELAAAPASAERRAAFEPPMAAGPASAAAPTPSNVAAPSALSAPTALSALPGLDHLPPHLHLRLHQAAYRAAKALGLIDPALAHLEAARGIERRRGVLQLMAQSQYFVSRLEAEIQVDGGACADRDPATFRDPLTGLGNRRCLETRLPPLLRAAEQDERPLTVALIDADGLEQINERHGRDIGDRVLQELAQLLRENTRTSDLTLRWSGEEFLIVFPDTIADRGFEVCERIRASVSVHPWQRLSAGLDVTLSMGLASAPPYATDLLVARATQAVQRAKHLGRNRVALA</sequence>
<comment type="catalytic activity">
    <reaction evidence="2">
        <text>2 GTP = 3',3'-c-di-GMP + 2 diphosphate</text>
        <dbReference type="Rhea" id="RHEA:24898"/>
        <dbReference type="ChEBI" id="CHEBI:33019"/>
        <dbReference type="ChEBI" id="CHEBI:37565"/>
        <dbReference type="ChEBI" id="CHEBI:58805"/>
        <dbReference type="EC" id="2.7.7.65"/>
    </reaction>
</comment>
<dbReference type="Proteomes" id="UP000574369">
    <property type="component" value="Unassembled WGS sequence"/>
</dbReference>
<accession>A0ABR6GS57</accession>
<dbReference type="SUPFAM" id="SSF48452">
    <property type="entry name" value="TPR-like"/>
    <property type="match status" value="2"/>
</dbReference>
<dbReference type="CDD" id="cd01949">
    <property type="entry name" value="GGDEF"/>
    <property type="match status" value="1"/>
</dbReference>
<dbReference type="InterPro" id="IPR011990">
    <property type="entry name" value="TPR-like_helical_dom_sf"/>
</dbReference>
<dbReference type="PANTHER" id="PTHR45138">
    <property type="entry name" value="REGULATORY COMPONENTS OF SENSORY TRANSDUCTION SYSTEM"/>
    <property type="match status" value="1"/>
</dbReference>
<dbReference type="EC" id="2.7.7.65" evidence="1"/>
<dbReference type="PROSITE" id="PS50887">
    <property type="entry name" value="GGDEF"/>
    <property type="match status" value="1"/>
</dbReference>
<name>A0ABR6GS57_9BURK</name>
<evidence type="ECO:0000256" key="1">
    <source>
        <dbReference type="ARBA" id="ARBA00012528"/>
    </source>
</evidence>
<evidence type="ECO:0000256" key="2">
    <source>
        <dbReference type="ARBA" id="ARBA00034247"/>
    </source>
</evidence>
<dbReference type="SMART" id="SM00267">
    <property type="entry name" value="GGDEF"/>
    <property type="match status" value="1"/>
</dbReference>
<dbReference type="EMBL" id="JACHXO010000003">
    <property type="protein sequence ID" value="MBB3194904.1"/>
    <property type="molecule type" value="Genomic_DNA"/>
</dbReference>
<evidence type="ECO:0000259" key="3">
    <source>
        <dbReference type="PROSITE" id="PS50887"/>
    </source>
</evidence>
<comment type="caution">
    <text evidence="4">The sequence shown here is derived from an EMBL/GenBank/DDBJ whole genome shotgun (WGS) entry which is preliminary data.</text>
</comment>
<dbReference type="RefSeq" id="WP_088452553.1">
    <property type="nucleotide sequence ID" value="NZ_JACHXO010000003.1"/>
</dbReference>
<dbReference type="InterPro" id="IPR050469">
    <property type="entry name" value="Diguanylate_Cyclase"/>
</dbReference>
<dbReference type="SUPFAM" id="SSF55073">
    <property type="entry name" value="Nucleotide cyclase"/>
    <property type="match status" value="1"/>
</dbReference>
<reference evidence="4 5" key="1">
    <citation type="submission" date="2020-08" db="EMBL/GenBank/DDBJ databases">
        <title>Genomic Encyclopedia of Type Strains, Phase III (KMG-III): the genomes of soil and plant-associated and newly described type strains.</title>
        <authorList>
            <person name="Whitman W."/>
        </authorList>
    </citation>
    <scope>NUCLEOTIDE SEQUENCE [LARGE SCALE GENOMIC DNA]</scope>
    <source>
        <strain evidence="4 5">CECT 7247</strain>
    </source>
</reference>
<dbReference type="Gene3D" id="1.25.40.10">
    <property type="entry name" value="Tetratricopeptide repeat domain"/>
    <property type="match status" value="2"/>
</dbReference>
<dbReference type="InterPro" id="IPR043128">
    <property type="entry name" value="Rev_trsase/Diguanyl_cyclase"/>
</dbReference>
<proteinExistence type="predicted"/>
<dbReference type="Gene3D" id="3.30.70.270">
    <property type="match status" value="1"/>
</dbReference>
<protein>
    <recommendedName>
        <fullName evidence="1">diguanylate cyclase</fullName>
        <ecNumber evidence="1">2.7.7.65</ecNumber>
    </recommendedName>
</protein>
<organism evidence="4 5">
    <name type="scientific">Roseateles terrae</name>
    <dbReference type="NCBI Taxonomy" id="431060"/>
    <lineage>
        <taxon>Bacteria</taxon>
        <taxon>Pseudomonadati</taxon>
        <taxon>Pseudomonadota</taxon>
        <taxon>Betaproteobacteria</taxon>
        <taxon>Burkholderiales</taxon>
        <taxon>Sphaerotilaceae</taxon>
        <taxon>Roseateles</taxon>
    </lineage>
</organism>
<dbReference type="InterPro" id="IPR029787">
    <property type="entry name" value="Nucleotide_cyclase"/>
</dbReference>
<keyword evidence="5" id="KW-1185">Reference proteome</keyword>
<feature type="domain" description="GGDEF" evidence="3">
    <location>
        <begin position="457"/>
        <end position="586"/>
    </location>
</feature>